<dbReference type="AlphaFoldDB" id="A0A9D4GY43"/>
<keyword evidence="2" id="KW-1185">Reference proteome</keyword>
<dbReference type="Proteomes" id="UP000828390">
    <property type="component" value="Unassembled WGS sequence"/>
</dbReference>
<dbReference type="InterPro" id="IPR051077">
    <property type="entry name" value="Ca-dependent_lectin"/>
</dbReference>
<gene>
    <name evidence="1" type="ORF">DPMN_127709</name>
</gene>
<evidence type="ECO:0000313" key="2">
    <source>
        <dbReference type="Proteomes" id="UP000828390"/>
    </source>
</evidence>
<evidence type="ECO:0000313" key="1">
    <source>
        <dbReference type="EMBL" id="KAH3825826.1"/>
    </source>
</evidence>
<dbReference type="GO" id="GO:0005615">
    <property type="term" value="C:extracellular space"/>
    <property type="evidence" value="ECO:0007669"/>
    <property type="project" value="TreeGrafter"/>
</dbReference>
<name>A0A9D4GY43_DREPO</name>
<comment type="caution">
    <text evidence="1">The sequence shown here is derived from an EMBL/GenBank/DDBJ whole genome shotgun (WGS) entry which is preliminary data.</text>
</comment>
<reference evidence="1" key="1">
    <citation type="journal article" date="2019" name="bioRxiv">
        <title>The Genome of the Zebra Mussel, Dreissena polymorpha: A Resource for Invasive Species Research.</title>
        <authorList>
            <person name="McCartney M.A."/>
            <person name="Auch B."/>
            <person name="Kono T."/>
            <person name="Mallez S."/>
            <person name="Zhang Y."/>
            <person name="Obille A."/>
            <person name="Becker A."/>
            <person name="Abrahante J.E."/>
            <person name="Garbe J."/>
            <person name="Badalamenti J.P."/>
            <person name="Herman A."/>
            <person name="Mangelson H."/>
            <person name="Liachko I."/>
            <person name="Sullivan S."/>
            <person name="Sone E.D."/>
            <person name="Koren S."/>
            <person name="Silverstein K.A.T."/>
            <person name="Beckman K.B."/>
            <person name="Gohl D.M."/>
        </authorList>
    </citation>
    <scope>NUCLEOTIDE SEQUENCE</scope>
    <source>
        <strain evidence="1">Duluth1</strain>
        <tissue evidence="1">Whole animal</tissue>
    </source>
</reference>
<dbReference type="PANTHER" id="PTHR24024">
    <property type="entry name" value="PULMONARY SURFACTANT-ASSOCIATED PROTEIN A"/>
    <property type="match status" value="1"/>
</dbReference>
<accession>A0A9D4GY43</accession>
<organism evidence="1 2">
    <name type="scientific">Dreissena polymorpha</name>
    <name type="common">Zebra mussel</name>
    <name type="synonym">Mytilus polymorpha</name>
    <dbReference type="NCBI Taxonomy" id="45954"/>
    <lineage>
        <taxon>Eukaryota</taxon>
        <taxon>Metazoa</taxon>
        <taxon>Spiralia</taxon>
        <taxon>Lophotrochozoa</taxon>
        <taxon>Mollusca</taxon>
        <taxon>Bivalvia</taxon>
        <taxon>Autobranchia</taxon>
        <taxon>Heteroconchia</taxon>
        <taxon>Euheterodonta</taxon>
        <taxon>Imparidentia</taxon>
        <taxon>Neoheterodontei</taxon>
        <taxon>Myida</taxon>
        <taxon>Dreissenoidea</taxon>
        <taxon>Dreissenidae</taxon>
        <taxon>Dreissena</taxon>
    </lineage>
</organism>
<dbReference type="PANTHER" id="PTHR24024:SF18">
    <property type="entry name" value="SHORT-CHAIN COLLAGEN C4-LIKE"/>
    <property type="match status" value="1"/>
</dbReference>
<protein>
    <submittedName>
        <fullName evidence="1">Uncharacterized protein</fullName>
    </submittedName>
</protein>
<reference evidence="1" key="2">
    <citation type="submission" date="2020-11" db="EMBL/GenBank/DDBJ databases">
        <authorList>
            <person name="McCartney M.A."/>
            <person name="Auch B."/>
            <person name="Kono T."/>
            <person name="Mallez S."/>
            <person name="Becker A."/>
            <person name="Gohl D.M."/>
            <person name="Silverstein K.A.T."/>
            <person name="Koren S."/>
            <person name="Bechman K.B."/>
            <person name="Herman A."/>
            <person name="Abrahante J.E."/>
            <person name="Garbe J."/>
        </authorList>
    </citation>
    <scope>NUCLEOTIDE SEQUENCE</scope>
    <source>
        <strain evidence="1">Duluth1</strain>
        <tissue evidence="1">Whole animal</tissue>
    </source>
</reference>
<sequence>MIPGRTSCYNRWTKEYQGYLMAEDYQHHGKGYGCMDRNAEALHSSFADLNGALFFNVEGRCGSLK</sequence>
<proteinExistence type="predicted"/>
<dbReference type="EMBL" id="JAIWYP010000005">
    <property type="protein sequence ID" value="KAH3825826.1"/>
    <property type="molecule type" value="Genomic_DNA"/>
</dbReference>